<dbReference type="Pfam" id="PF00710">
    <property type="entry name" value="Asparaginase"/>
    <property type="match status" value="1"/>
</dbReference>
<dbReference type="PRINTS" id="PR00139">
    <property type="entry name" value="ASNGLNASE"/>
</dbReference>
<comment type="similarity">
    <text evidence="1">Belongs to the asparaginase 1 family.</text>
</comment>
<dbReference type="InterPro" id="IPR036152">
    <property type="entry name" value="Asp/glu_Ase-like_sf"/>
</dbReference>
<protein>
    <recommendedName>
        <fullName evidence="3">L-asparaginase</fullName>
    </recommendedName>
</protein>
<keyword evidence="9" id="KW-1185">Reference proteome</keyword>
<feature type="domain" description="L-asparaginase N-terminal" evidence="6">
    <location>
        <begin position="3"/>
        <end position="190"/>
    </location>
</feature>
<dbReference type="InterPro" id="IPR027473">
    <property type="entry name" value="L-asparaginase_C"/>
</dbReference>
<evidence type="ECO:0000259" key="7">
    <source>
        <dbReference type="Pfam" id="PF17763"/>
    </source>
</evidence>
<evidence type="ECO:0000259" key="6">
    <source>
        <dbReference type="Pfam" id="PF00710"/>
    </source>
</evidence>
<evidence type="ECO:0000256" key="5">
    <source>
        <dbReference type="SAM" id="MobiDB-lite"/>
    </source>
</evidence>
<dbReference type="Gene3D" id="3.40.50.1170">
    <property type="entry name" value="L-asparaginase, N-terminal domain"/>
    <property type="match status" value="1"/>
</dbReference>
<dbReference type="Pfam" id="PF17763">
    <property type="entry name" value="Asparaginase_C"/>
    <property type="match status" value="1"/>
</dbReference>
<dbReference type="Gene3D" id="3.40.50.40">
    <property type="match status" value="1"/>
</dbReference>
<reference evidence="8 9" key="1">
    <citation type="journal article" date="2019" name="Int. J. Syst. Evol. Microbiol.">
        <title>The Global Catalogue of Microorganisms (GCM) 10K type strain sequencing project: providing services to taxonomists for standard genome sequencing and annotation.</title>
        <authorList>
            <consortium name="The Broad Institute Genomics Platform"/>
            <consortium name="The Broad Institute Genome Sequencing Center for Infectious Disease"/>
            <person name="Wu L."/>
            <person name="Ma J."/>
        </authorList>
    </citation>
    <scope>NUCLEOTIDE SEQUENCE [LARGE SCALE GENOMIC DNA]</scope>
    <source>
        <strain evidence="8 9">CGMCC 1.16026</strain>
    </source>
</reference>
<dbReference type="PANTHER" id="PTHR11707:SF28">
    <property type="entry name" value="60 KDA LYSOPHOSPHOLIPASE"/>
    <property type="match status" value="1"/>
</dbReference>
<dbReference type="PANTHER" id="PTHR11707">
    <property type="entry name" value="L-ASPARAGINASE"/>
    <property type="match status" value="1"/>
</dbReference>
<gene>
    <name evidence="8" type="ORF">ACFPJA_15520</name>
</gene>
<evidence type="ECO:0000256" key="2">
    <source>
        <dbReference type="ARBA" id="ARBA00022801"/>
    </source>
</evidence>
<evidence type="ECO:0000313" key="8">
    <source>
        <dbReference type="EMBL" id="MFC5136123.1"/>
    </source>
</evidence>
<dbReference type="SMART" id="SM00870">
    <property type="entry name" value="Asparaginase"/>
    <property type="match status" value="1"/>
</dbReference>
<dbReference type="InterPro" id="IPR004550">
    <property type="entry name" value="AsnASE_II"/>
</dbReference>
<keyword evidence="2" id="KW-0378">Hydrolase</keyword>
<dbReference type="InterPro" id="IPR027474">
    <property type="entry name" value="L-asparaginase_N"/>
</dbReference>
<evidence type="ECO:0000313" key="9">
    <source>
        <dbReference type="Proteomes" id="UP001596145"/>
    </source>
</evidence>
<proteinExistence type="inferred from homology"/>
<dbReference type="CDD" id="cd08964">
    <property type="entry name" value="L-asparaginase_II"/>
    <property type="match status" value="1"/>
</dbReference>
<dbReference type="Proteomes" id="UP001596145">
    <property type="component" value="Unassembled WGS sequence"/>
</dbReference>
<comment type="caution">
    <text evidence="8">The sequence shown here is derived from an EMBL/GenBank/DDBJ whole genome shotgun (WGS) entry which is preliminary data.</text>
</comment>
<dbReference type="PIRSF" id="PIRSF500176">
    <property type="entry name" value="L_ASNase"/>
    <property type="match status" value="1"/>
</dbReference>
<dbReference type="RefSeq" id="WP_122105817.1">
    <property type="nucleotide sequence ID" value="NZ_JBHSKV010000021.1"/>
</dbReference>
<dbReference type="InterPro" id="IPR037152">
    <property type="entry name" value="L-asparaginase_N_sf"/>
</dbReference>
<dbReference type="SUPFAM" id="SSF53774">
    <property type="entry name" value="Glutaminase/Asparaginase"/>
    <property type="match status" value="1"/>
</dbReference>
<dbReference type="SFLD" id="SFLDS00057">
    <property type="entry name" value="Glutaminase/Asparaginase"/>
    <property type="match status" value="1"/>
</dbReference>
<dbReference type="PROSITE" id="PS51732">
    <property type="entry name" value="ASN_GLN_ASE_3"/>
    <property type="match status" value="1"/>
</dbReference>
<evidence type="ECO:0000256" key="3">
    <source>
        <dbReference type="ARBA" id="ARBA00070292"/>
    </source>
</evidence>
<name>A0ABD5QVL8_9EURY</name>
<dbReference type="EMBL" id="JBHSKV010000021">
    <property type="protein sequence ID" value="MFC5136123.1"/>
    <property type="molecule type" value="Genomic_DNA"/>
</dbReference>
<evidence type="ECO:0000256" key="1">
    <source>
        <dbReference type="ARBA" id="ARBA00010518"/>
    </source>
</evidence>
<feature type="active site" evidence="4">
    <location>
        <position position="11"/>
    </location>
</feature>
<organism evidence="8 9">
    <name type="scientific">Halorubrum glutamatedens</name>
    <dbReference type="NCBI Taxonomy" id="2707018"/>
    <lineage>
        <taxon>Archaea</taxon>
        <taxon>Methanobacteriati</taxon>
        <taxon>Methanobacteriota</taxon>
        <taxon>Stenosarchaea group</taxon>
        <taxon>Halobacteria</taxon>
        <taxon>Halobacteriales</taxon>
        <taxon>Haloferacaceae</taxon>
        <taxon>Halorubrum</taxon>
    </lineage>
</organism>
<accession>A0ABD5QVL8</accession>
<dbReference type="GO" id="GO:0004067">
    <property type="term" value="F:asparaginase activity"/>
    <property type="evidence" value="ECO:0007669"/>
    <property type="project" value="UniProtKB-UniRule"/>
</dbReference>
<dbReference type="PIRSF" id="PIRSF001220">
    <property type="entry name" value="L-ASNase_gatD"/>
    <property type="match status" value="1"/>
</dbReference>
<evidence type="ECO:0000256" key="4">
    <source>
        <dbReference type="PROSITE-ProRule" id="PRU10099"/>
    </source>
</evidence>
<feature type="compositionally biased region" description="Polar residues" evidence="5">
    <location>
        <begin position="1"/>
        <end position="17"/>
    </location>
</feature>
<dbReference type="InterPro" id="IPR006034">
    <property type="entry name" value="Asparaginase/glutaminase-like"/>
</dbReference>
<feature type="region of interest" description="Disordered" evidence="5">
    <location>
        <begin position="1"/>
        <end position="24"/>
    </location>
</feature>
<sequence>MTVTVVSTGGTIASTPDSGGDASPQLTGEDLVSAVPELADVADVDTREFSNVPSAHFTVEQMGELARSLTELDDDGDVDGIVVTQGTDVLEESAYFVDLCYRGETPVVFTGAMRNPSLPSPDGPANLLASVKTTTSEHATGRVLVAFNDRIHAAREVTKTNSMNLDTFRSPEFGPLGVIDESRVTWRRTPESPDPSLTVEYDDLTNDVYAAFVTADMPPEQLAPARESDALCLATTGAGHVPPKIVPELRAIAEDGVPIVATTRCPEGRLARDTYGFRGSEKSLQEIGCYYSDLNLQKTRIRTIVGLAARGLDEVFERPGE</sequence>
<dbReference type="InterPro" id="IPR020827">
    <property type="entry name" value="Asparaginase/glutaminase_AS1"/>
</dbReference>
<dbReference type="InterPro" id="IPR040919">
    <property type="entry name" value="Asparaginase_C"/>
</dbReference>
<dbReference type="PROSITE" id="PS00144">
    <property type="entry name" value="ASN_GLN_ASE_1"/>
    <property type="match status" value="1"/>
</dbReference>
<dbReference type="FunFam" id="3.40.50.1170:FF:000001">
    <property type="entry name" value="L-asparaginase 2"/>
    <property type="match status" value="1"/>
</dbReference>
<dbReference type="AlphaFoldDB" id="A0ABD5QVL8"/>
<feature type="domain" description="Asparaginase/glutaminase C-terminal" evidence="7">
    <location>
        <begin position="211"/>
        <end position="309"/>
    </location>
</feature>